<gene>
    <name evidence="1" type="ORF">BTO20_36745</name>
</gene>
<keyword evidence="2" id="KW-1185">Reference proteome</keyword>
<dbReference type="EMBL" id="CP020810">
    <property type="protein sequence ID" value="ART74209.1"/>
    <property type="molecule type" value="Genomic_DNA"/>
</dbReference>
<proteinExistence type="predicted"/>
<accession>A0A1Y0CFY9</accession>
<dbReference type="RefSeq" id="WP_087083325.1">
    <property type="nucleotide sequence ID" value="NZ_CP020810.1"/>
</dbReference>
<keyword evidence="1" id="KW-0614">Plasmid</keyword>
<geneLocation type="plasmid" evidence="1 2">
    <name>unnamed1</name>
</geneLocation>
<dbReference type="Proteomes" id="UP000195331">
    <property type="component" value="Plasmid unnamed1"/>
</dbReference>
<evidence type="ECO:0000313" key="1">
    <source>
        <dbReference type="EMBL" id="ART74209.1"/>
    </source>
</evidence>
<organism evidence="1 2">
    <name type="scientific">Mycobacterium dioxanotrophicus</name>
    <dbReference type="NCBI Taxonomy" id="482462"/>
    <lineage>
        <taxon>Bacteria</taxon>
        <taxon>Bacillati</taxon>
        <taxon>Actinomycetota</taxon>
        <taxon>Actinomycetes</taxon>
        <taxon>Mycobacteriales</taxon>
        <taxon>Mycobacteriaceae</taxon>
        <taxon>Mycobacterium</taxon>
    </lineage>
</organism>
<sequence>MPATLSEEQRHLIAFVARTNGTMLLEAMIDDHAMQALLARAGGATAPTAPDGAPDWMTSYWTVADKFVSPGRDKMRVKVTAAQVRKLGRSLPAGLHAEIRQCLDAHGAERERTREWCYCPYAHTAPNAHSGPCARHHPSADEDAEHRHRAAELRTWSQTLLRQALYPAAGVQLDLFATLR</sequence>
<protein>
    <submittedName>
        <fullName evidence="1">Uncharacterized protein</fullName>
    </submittedName>
</protein>
<dbReference type="AlphaFoldDB" id="A0A1Y0CFY9"/>
<name>A0A1Y0CFY9_9MYCO</name>
<dbReference type="OrthoDB" id="4732285at2"/>
<evidence type="ECO:0000313" key="2">
    <source>
        <dbReference type="Proteomes" id="UP000195331"/>
    </source>
</evidence>
<dbReference type="KEGG" id="mdx:BTO20_36745"/>
<reference evidence="1 2" key="1">
    <citation type="submission" date="2017-04" db="EMBL/GenBank/DDBJ databases">
        <title>Whole Genome Sequence of 1,4-Dioxane Degrading Bacterium Mycobacterium dioxanotrophicus PH-06.</title>
        <authorList>
            <person name="He Y."/>
        </authorList>
    </citation>
    <scope>NUCLEOTIDE SEQUENCE [LARGE SCALE GENOMIC DNA]</scope>
    <source>
        <strain evidence="1 2">PH-06</strain>
        <plasmid evidence="1 2">unnamed1</plasmid>
    </source>
</reference>